<feature type="non-terminal residue" evidence="2">
    <location>
        <position position="41"/>
    </location>
</feature>
<evidence type="ECO:0000259" key="1">
    <source>
        <dbReference type="Pfam" id="PF12760"/>
    </source>
</evidence>
<protein>
    <recommendedName>
        <fullName evidence="1">Transposase zinc-ribbon domain-containing protein</fullName>
    </recommendedName>
</protein>
<reference evidence="2" key="1">
    <citation type="submission" date="2020-01" db="EMBL/GenBank/DDBJ databases">
        <authorList>
            <person name="Meier V. D."/>
            <person name="Meier V D."/>
        </authorList>
    </citation>
    <scope>NUCLEOTIDE SEQUENCE</scope>
    <source>
        <strain evidence="2">HLG_WM_MAG_07</strain>
    </source>
</reference>
<sequence length="41" mass="4853">MLKFHDLLDNAKCYEQLRELRWPEGICCPRCGSDNVTRQGR</sequence>
<dbReference type="InterPro" id="IPR024442">
    <property type="entry name" value="Transposase_Zn_ribbon"/>
</dbReference>
<accession>A0A6S6SIB8</accession>
<dbReference type="AlphaFoldDB" id="A0A6S6SIB8"/>
<dbReference type="EMBL" id="CACVAY010000013">
    <property type="protein sequence ID" value="CAA6802685.1"/>
    <property type="molecule type" value="Genomic_DNA"/>
</dbReference>
<dbReference type="Pfam" id="PF12760">
    <property type="entry name" value="Zn_ribbon_IS1595"/>
    <property type="match status" value="1"/>
</dbReference>
<evidence type="ECO:0000313" key="2">
    <source>
        <dbReference type="EMBL" id="CAA6802685.1"/>
    </source>
</evidence>
<proteinExistence type="predicted"/>
<organism evidence="2">
    <name type="scientific">uncultured Thiotrichaceae bacterium</name>
    <dbReference type="NCBI Taxonomy" id="298394"/>
    <lineage>
        <taxon>Bacteria</taxon>
        <taxon>Pseudomonadati</taxon>
        <taxon>Pseudomonadota</taxon>
        <taxon>Gammaproteobacteria</taxon>
        <taxon>Thiotrichales</taxon>
        <taxon>Thiotrichaceae</taxon>
        <taxon>environmental samples</taxon>
    </lineage>
</organism>
<gene>
    <name evidence="2" type="ORF">HELGO_WM10939</name>
</gene>
<feature type="domain" description="Transposase zinc-ribbon" evidence="1">
    <location>
        <begin position="9"/>
        <end position="36"/>
    </location>
</feature>
<name>A0A6S6SIB8_9GAMM</name>